<keyword evidence="1" id="KW-0472">Membrane</keyword>
<sequence>MKENDLIWFRPLWRRVAITSFVAIWCAWEWLGTKDQFWGTLTAFALAYSLYTFFYAYPRAGKDDDTPPPPES</sequence>
<evidence type="ECO:0000313" key="3">
    <source>
        <dbReference type="Proteomes" id="UP001220530"/>
    </source>
</evidence>
<keyword evidence="3" id="KW-1185">Reference proteome</keyword>
<gene>
    <name evidence="2" type="ORF">PSQ19_02030</name>
</gene>
<dbReference type="EMBL" id="CP118246">
    <property type="protein sequence ID" value="WDR03015.1"/>
    <property type="molecule type" value="Genomic_DNA"/>
</dbReference>
<reference evidence="2 3" key="1">
    <citation type="submission" date="2023-02" db="EMBL/GenBank/DDBJ databases">
        <title>Devosia algicola sp. nov., isolated from the phycosphere of marine algae.</title>
        <authorList>
            <person name="Kim J.M."/>
            <person name="Lee J.K."/>
            <person name="Choi B.J."/>
            <person name="Bayburt H."/>
            <person name="Jeon C.O."/>
        </authorList>
    </citation>
    <scope>NUCLEOTIDE SEQUENCE [LARGE SCALE GENOMIC DNA]</scope>
    <source>
        <strain evidence="2 3">G20-9</strain>
    </source>
</reference>
<keyword evidence="1" id="KW-1133">Transmembrane helix</keyword>
<protein>
    <submittedName>
        <fullName evidence="2">DUF3329 domain-containing protein</fullName>
    </submittedName>
</protein>
<evidence type="ECO:0000256" key="1">
    <source>
        <dbReference type="SAM" id="Phobius"/>
    </source>
</evidence>
<name>A0ABY7YQ47_9HYPH</name>
<proteinExistence type="predicted"/>
<dbReference type="Proteomes" id="UP001220530">
    <property type="component" value="Chromosome"/>
</dbReference>
<accession>A0ABY7YQ47</accession>
<evidence type="ECO:0000313" key="2">
    <source>
        <dbReference type="EMBL" id="WDR03015.1"/>
    </source>
</evidence>
<organism evidence="2 3">
    <name type="scientific">Devosia algicola</name>
    <dbReference type="NCBI Taxonomy" id="3026418"/>
    <lineage>
        <taxon>Bacteria</taxon>
        <taxon>Pseudomonadati</taxon>
        <taxon>Pseudomonadota</taxon>
        <taxon>Alphaproteobacteria</taxon>
        <taxon>Hyphomicrobiales</taxon>
        <taxon>Devosiaceae</taxon>
        <taxon>Devosia</taxon>
    </lineage>
</organism>
<keyword evidence="1" id="KW-0812">Transmembrane</keyword>
<feature type="transmembrane region" description="Helical" evidence="1">
    <location>
        <begin position="12"/>
        <end position="31"/>
    </location>
</feature>
<dbReference type="RefSeq" id="WP_282219417.1">
    <property type="nucleotide sequence ID" value="NZ_CP118246.1"/>
</dbReference>
<feature type="transmembrane region" description="Helical" evidence="1">
    <location>
        <begin position="37"/>
        <end position="57"/>
    </location>
</feature>